<comment type="catalytic activity">
    <reaction evidence="6 7">
        <text>octanoyl-[ACP] + L-lysyl-[protein] = N(6)-octanoyl-L-lysyl-[protein] + holo-[ACP] + H(+)</text>
        <dbReference type="Rhea" id="RHEA:17665"/>
        <dbReference type="Rhea" id="RHEA-COMP:9636"/>
        <dbReference type="Rhea" id="RHEA-COMP:9685"/>
        <dbReference type="Rhea" id="RHEA-COMP:9752"/>
        <dbReference type="Rhea" id="RHEA-COMP:9928"/>
        <dbReference type="ChEBI" id="CHEBI:15378"/>
        <dbReference type="ChEBI" id="CHEBI:29969"/>
        <dbReference type="ChEBI" id="CHEBI:64479"/>
        <dbReference type="ChEBI" id="CHEBI:78463"/>
        <dbReference type="ChEBI" id="CHEBI:78809"/>
        <dbReference type="EC" id="2.3.1.181"/>
    </reaction>
</comment>
<dbReference type="EC" id="2.3.1.181" evidence="6 7"/>
<feature type="site" description="Lowers pKa of active site Cys" evidence="6">
    <location>
        <position position="157"/>
    </location>
</feature>
<keyword evidence="2 6" id="KW-0963">Cytoplasm</keyword>
<dbReference type="PIRSF" id="PIRSF016262">
    <property type="entry name" value="LPLase"/>
    <property type="match status" value="1"/>
</dbReference>
<dbReference type="InterPro" id="IPR000544">
    <property type="entry name" value="Octanoyltransferase"/>
</dbReference>
<evidence type="ECO:0000256" key="4">
    <source>
        <dbReference type="ARBA" id="ARBA00023315"/>
    </source>
</evidence>
<feature type="binding site" evidence="6">
    <location>
        <begin position="160"/>
        <end position="162"/>
    </location>
    <ligand>
        <name>substrate</name>
    </ligand>
</feature>
<dbReference type="Gene3D" id="3.30.930.10">
    <property type="entry name" value="Bira Bifunctional Protein, Domain 2"/>
    <property type="match status" value="1"/>
</dbReference>
<comment type="miscellaneous">
    <text evidence="6">In the reaction, the free carboxyl group of octanoic acid is attached via an amide linkage to the epsilon-amino group of a specific lysine residue of lipoyl domains of lipoate-dependent enzymes.</text>
</comment>
<dbReference type="HAMAP" id="MF_00013">
    <property type="entry name" value="LipB"/>
    <property type="match status" value="1"/>
</dbReference>
<organism evidence="9 10">
    <name type="scientific">Sungkyunkwania multivorans</name>
    <dbReference type="NCBI Taxonomy" id="1173618"/>
    <lineage>
        <taxon>Bacteria</taxon>
        <taxon>Pseudomonadati</taxon>
        <taxon>Bacteroidota</taxon>
        <taxon>Flavobacteriia</taxon>
        <taxon>Flavobacteriales</taxon>
        <taxon>Flavobacteriaceae</taxon>
        <taxon>Sungkyunkwania</taxon>
    </lineage>
</organism>
<proteinExistence type="inferred from homology"/>
<feature type="domain" description="BPL/LPL catalytic" evidence="8">
    <location>
        <begin position="43"/>
        <end position="231"/>
    </location>
</feature>
<dbReference type="InterPro" id="IPR045864">
    <property type="entry name" value="aa-tRNA-synth_II/BPL/LPL"/>
</dbReference>
<evidence type="ECO:0000256" key="7">
    <source>
        <dbReference type="PIRNR" id="PIRNR016262"/>
    </source>
</evidence>
<comment type="caution">
    <text evidence="9">The sequence shown here is derived from an EMBL/GenBank/DDBJ whole genome shotgun (WGS) entry which is preliminary data.</text>
</comment>
<evidence type="ECO:0000313" key="9">
    <source>
        <dbReference type="EMBL" id="MFD0860960.1"/>
    </source>
</evidence>
<evidence type="ECO:0000313" key="10">
    <source>
        <dbReference type="Proteomes" id="UP001596978"/>
    </source>
</evidence>
<protein>
    <recommendedName>
        <fullName evidence="6 7">Octanoyltransferase</fullName>
        <ecNumber evidence="6 7">2.3.1.181</ecNumber>
    </recommendedName>
    <alternativeName>
        <fullName evidence="6">Lipoate-protein ligase B</fullName>
    </alternativeName>
    <alternativeName>
        <fullName evidence="6">Lipoyl/octanoyl transferase</fullName>
    </alternativeName>
    <alternativeName>
        <fullName evidence="6">Octanoyl-[acyl-carrier-protein]-protein N-octanoyltransferase</fullName>
    </alternativeName>
</protein>
<dbReference type="Proteomes" id="UP001596978">
    <property type="component" value="Unassembled WGS sequence"/>
</dbReference>
<dbReference type="NCBIfam" id="TIGR00214">
    <property type="entry name" value="lipB"/>
    <property type="match status" value="1"/>
</dbReference>
<dbReference type="PROSITE" id="PS51733">
    <property type="entry name" value="BPL_LPL_CATALYTIC"/>
    <property type="match status" value="1"/>
</dbReference>
<evidence type="ECO:0000256" key="1">
    <source>
        <dbReference type="ARBA" id="ARBA00004821"/>
    </source>
</evidence>
<feature type="binding site" evidence="6">
    <location>
        <begin position="88"/>
        <end position="95"/>
    </location>
    <ligand>
        <name>substrate</name>
    </ligand>
</feature>
<dbReference type="EMBL" id="JBHTJH010000003">
    <property type="protein sequence ID" value="MFD0860960.1"/>
    <property type="molecule type" value="Genomic_DNA"/>
</dbReference>
<reference evidence="10" key="1">
    <citation type="journal article" date="2019" name="Int. J. Syst. Evol. Microbiol.">
        <title>The Global Catalogue of Microorganisms (GCM) 10K type strain sequencing project: providing services to taxonomists for standard genome sequencing and annotation.</title>
        <authorList>
            <consortium name="The Broad Institute Genomics Platform"/>
            <consortium name="The Broad Institute Genome Sequencing Center for Infectious Disease"/>
            <person name="Wu L."/>
            <person name="Ma J."/>
        </authorList>
    </citation>
    <scope>NUCLEOTIDE SEQUENCE [LARGE SCALE GENOMIC DNA]</scope>
    <source>
        <strain evidence="10">CCUG 62952</strain>
    </source>
</reference>
<dbReference type="CDD" id="cd16444">
    <property type="entry name" value="LipB"/>
    <property type="match status" value="1"/>
</dbReference>
<evidence type="ECO:0000256" key="3">
    <source>
        <dbReference type="ARBA" id="ARBA00022679"/>
    </source>
</evidence>
<gene>
    <name evidence="6 9" type="primary">lipB</name>
    <name evidence="9" type="ORF">ACFQ1M_01970</name>
</gene>
<accession>A0ABW3CT61</accession>
<comment type="function">
    <text evidence="5 6 7">Catalyzes the transfer of endogenously produced octanoic acid from octanoyl-acyl-carrier-protein onto the lipoyl domains of lipoate-dependent enzymes. Lipoyl-ACP can also act as a substrate although octanoyl-ACP is likely to be the physiological substrate.</text>
</comment>
<dbReference type="InterPro" id="IPR020605">
    <property type="entry name" value="Octanoyltransferase_CS"/>
</dbReference>
<comment type="similarity">
    <text evidence="6 7">Belongs to the LipB family.</text>
</comment>
<dbReference type="GO" id="GO:0033819">
    <property type="term" value="F:lipoyl(octanoyl) transferase activity"/>
    <property type="evidence" value="ECO:0007669"/>
    <property type="project" value="UniProtKB-EC"/>
</dbReference>
<dbReference type="RefSeq" id="WP_386403078.1">
    <property type="nucleotide sequence ID" value="NZ_JBHTJH010000003.1"/>
</dbReference>
<dbReference type="PANTHER" id="PTHR10993">
    <property type="entry name" value="OCTANOYLTRANSFERASE"/>
    <property type="match status" value="1"/>
</dbReference>
<dbReference type="Pfam" id="PF21948">
    <property type="entry name" value="LplA-B_cat"/>
    <property type="match status" value="1"/>
</dbReference>
<feature type="active site" description="Acyl-thioester intermediate" evidence="6">
    <location>
        <position position="191"/>
    </location>
</feature>
<evidence type="ECO:0000256" key="5">
    <source>
        <dbReference type="ARBA" id="ARBA00024732"/>
    </source>
</evidence>
<dbReference type="InterPro" id="IPR004143">
    <property type="entry name" value="BPL_LPL_catalytic"/>
</dbReference>
<keyword evidence="3 6" id="KW-0808">Transferase</keyword>
<dbReference type="PANTHER" id="PTHR10993:SF12">
    <property type="entry name" value="OCTANOYLTRANSFERASE"/>
    <property type="match status" value="1"/>
</dbReference>
<keyword evidence="10" id="KW-1185">Reference proteome</keyword>
<keyword evidence="4 6" id="KW-0012">Acyltransferase</keyword>
<name>A0ABW3CT61_9FLAO</name>
<dbReference type="NCBIfam" id="NF010925">
    <property type="entry name" value="PRK14345.1"/>
    <property type="match status" value="1"/>
</dbReference>
<evidence type="ECO:0000259" key="8">
    <source>
        <dbReference type="PROSITE" id="PS51733"/>
    </source>
</evidence>
<comment type="pathway">
    <text evidence="1 6 7">Protein modification; protein lipoylation via endogenous pathway; protein N(6)-(lipoyl)lysine from octanoyl-[acyl-carrier-protein]: step 1/2.</text>
</comment>
<evidence type="ECO:0000256" key="6">
    <source>
        <dbReference type="HAMAP-Rule" id="MF_00013"/>
    </source>
</evidence>
<sequence length="235" mass="26825">MNKKIELLDLGTKDYKETWDHQERLFKNIVDTKVSNRRNERNDVTKNHLLFVEHPHVYTLGKSGDIRNLLLNEQQLIEKGATFYKINRGGDITYHGPGQIVGYPILDLENFFTDIHKYLRLLEEVVILTLSEYGLSCTRSKGETGVWLDVGTPFARKICAMGVKASRWVTMHGFALNVNADLGYFDNIVPCGIKGKAVTSLNVELSMKHISVNEVKEKLLKHFADQFDAEMIRAN</sequence>
<dbReference type="SUPFAM" id="SSF55681">
    <property type="entry name" value="Class II aaRS and biotin synthetases"/>
    <property type="match status" value="1"/>
</dbReference>
<feature type="binding site" evidence="6">
    <location>
        <begin position="173"/>
        <end position="175"/>
    </location>
    <ligand>
        <name>substrate</name>
    </ligand>
</feature>
<evidence type="ECO:0000256" key="2">
    <source>
        <dbReference type="ARBA" id="ARBA00022490"/>
    </source>
</evidence>
<dbReference type="PROSITE" id="PS01313">
    <property type="entry name" value="LIPB"/>
    <property type="match status" value="1"/>
</dbReference>
<comment type="subcellular location">
    <subcellularLocation>
        <location evidence="6">Cytoplasm</location>
    </subcellularLocation>
</comment>